<evidence type="ECO:0000313" key="1">
    <source>
        <dbReference type="EMBL" id="SKC71941.1"/>
    </source>
</evidence>
<dbReference type="AlphaFoldDB" id="A0A1T5L7I2"/>
<dbReference type="Proteomes" id="UP000190285">
    <property type="component" value="Unassembled WGS sequence"/>
</dbReference>
<dbReference type="EMBL" id="FUZT01000006">
    <property type="protein sequence ID" value="SKC71941.1"/>
    <property type="molecule type" value="Genomic_DNA"/>
</dbReference>
<evidence type="ECO:0000313" key="2">
    <source>
        <dbReference type="Proteomes" id="UP000190285"/>
    </source>
</evidence>
<sequence>MISIKRQKLIYKSQEMWFWWFTLQDNIDRCIFWECNTPIWWIPKLEIKREKTFNGFRLGWLFFSVGFGTQLKLKINCL</sequence>
<proteinExistence type="predicted"/>
<dbReference type="RefSeq" id="WP_079492044.1">
    <property type="nucleotide sequence ID" value="NZ_FUZT01000006.1"/>
</dbReference>
<gene>
    <name evidence="1" type="ORF">SAMN02194393_02538</name>
</gene>
<name>A0A1T5L7I2_9FIRM</name>
<accession>A0A1T5L7I2</accession>
<organism evidence="1 2">
    <name type="scientific">Maledivibacter halophilus</name>
    <dbReference type="NCBI Taxonomy" id="36842"/>
    <lineage>
        <taxon>Bacteria</taxon>
        <taxon>Bacillati</taxon>
        <taxon>Bacillota</taxon>
        <taxon>Clostridia</taxon>
        <taxon>Peptostreptococcales</taxon>
        <taxon>Caminicellaceae</taxon>
        <taxon>Maledivibacter</taxon>
    </lineage>
</organism>
<protein>
    <submittedName>
        <fullName evidence="1">Uncharacterized protein</fullName>
    </submittedName>
</protein>
<dbReference type="OrthoDB" id="10000205at2"/>
<reference evidence="1 2" key="1">
    <citation type="submission" date="2017-02" db="EMBL/GenBank/DDBJ databases">
        <authorList>
            <person name="Peterson S.W."/>
        </authorList>
    </citation>
    <scope>NUCLEOTIDE SEQUENCE [LARGE SCALE GENOMIC DNA]</scope>
    <source>
        <strain evidence="1 2">M1</strain>
    </source>
</reference>
<keyword evidence="2" id="KW-1185">Reference proteome</keyword>